<dbReference type="InterPro" id="IPR014755">
    <property type="entry name" value="Cu-Rt/internalin_Ig-like"/>
</dbReference>
<dbReference type="Gene3D" id="2.60.40.1220">
    <property type="match status" value="1"/>
</dbReference>
<accession>X1QYB5</accession>
<evidence type="ECO:0000256" key="1">
    <source>
        <dbReference type="ARBA" id="ARBA00022729"/>
    </source>
</evidence>
<organism evidence="2">
    <name type="scientific">marine sediment metagenome</name>
    <dbReference type="NCBI Taxonomy" id="412755"/>
    <lineage>
        <taxon>unclassified sequences</taxon>
        <taxon>metagenomes</taxon>
        <taxon>ecological metagenomes</taxon>
    </lineage>
</organism>
<feature type="non-terminal residue" evidence="2">
    <location>
        <position position="80"/>
    </location>
</feature>
<dbReference type="AlphaFoldDB" id="X1QYB5"/>
<proteinExistence type="predicted"/>
<dbReference type="EMBL" id="BARW01014143">
    <property type="protein sequence ID" value="GAI73522.1"/>
    <property type="molecule type" value="Genomic_DNA"/>
</dbReference>
<protein>
    <recommendedName>
        <fullName evidence="3">HYR domain-containing protein</fullName>
    </recommendedName>
</protein>
<feature type="non-terminal residue" evidence="2">
    <location>
        <position position="1"/>
    </location>
</feature>
<comment type="caution">
    <text evidence="2">The sequence shown here is derived from an EMBL/GenBank/DDBJ whole genome shotgun (WGS) entry which is preliminary data.</text>
</comment>
<name>X1QYB5_9ZZZZ</name>
<reference evidence="2" key="1">
    <citation type="journal article" date="2014" name="Front. Microbiol.">
        <title>High frequency of phylogenetically diverse reductive dehalogenase-homologous genes in deep subseafloor sedimentary metagenomes.</title>
        <authorList>
            <person name="Kawai M."/>
            <person name="Futagami T."/>
            <person name="Toyoda A."/>
            <person name="Takaki Y."/>
            <person name="Nishi S."/>
            <person name="Hori S."/>
            <person name="Arai W."/>
            <person name="Tsubouchi T."/>
            <person name="Morono Y."/>
            <person name="Uchiyama I."/>
            <person name="Ito T."/>
            <person name="Fujiyama A."/>
            <person name="Inagaki F."/>
            <person name="Takami H."/>
        </authorList>
    </citation>
    <scope>NUCLEOTIDE SEQUENCE</scope>
    <source>
        <strain evidence="2">Expedition CK06-06</strain>
    </source>
</reference>
<gene>
    <name evidence="2" type="ORF">S12H4_25327</name>
</gene>
<sequence>TEYTFTPTAGQCANNATLTITVNQPIDPTFDPVAAICSGDALTALPTTSNNKFSVRIISITSCYWNSTIICSTKFILDIS</sequence>
<evidence type="ECO:0008006" key="3">
    <source>
        <dbReference type="Google" id="ProtNLM"/>
    </source>
</evidence>
<evidence type="ECO:0000313" key="2">
    <source>
        <dbReference type="EMBL" id="GAI73522.1"/>
    </source>
</evidence>
<keyword evidence="1" id="KW-0732">Signal</keyword>